<evidence type="ECO:0000313" key="4">
    <source>
        <dbReference type="Proteomes" id="UP001207918"/>
    </source>
</evidence>
<comment type="caution">
    <text evidence="3">The sequence shown here is derived from an EMBL/GenBank/DDBJ whole genome shotgun (WGS) entry which is preliminary data.</text>
</comment>
<organism evidence="3 4">
    <name type="scientific">Fodinibius salsisoli</name>
    <dbReference type="NCBI Taxonomy" id="2820877"/>
    <lineage>
        <taxon>Bacteria</taxon>
        <taxon>Pseudomonadati</taxon>
        <taxon>Balneolota</taxon>
        <taxon>Balneolia</taxon>
        <taxon>Balneolales</taxon>
        <taxon>Balneolaceae</taxon>
        <taxon>Fodinibius</taxon>
    </lineage>
</organism>
<evidence type="ECO:0008006" key="5">
    <source>
        <dbReference type="Google" id="ProtNLM"/>
    </source>
</evidence>
<name>A0ABT3PNQ7_9BACT</name>
<evidence type="ECO:0000256" key="1">
    <source>
        <dbReference type="ARBA" id="ARBA00022679"/>
    </source>
</evidence>
<keyword evidence="4" id="KW-1185">Reference proteome</keyword>
<evidence type="ECO:0000313" key="3">
    <source>
        <dbReference type="EMBL" id="MCW9707484.1"/>
    </source>
</evidence>
<dbReference type="RefSeq" id="WP_265766271.1">
    <property type="nucleotide sequence ID" value="NZ_JAGGJA010000007.1"/>
</dbReference>
<dbReference type="SUPFAM" id="SSF51161">
    <property type="entry name" value="Trimeric LpxA-like enzymes"/>
    <property type="match status" value="1"/>
</dbReference>
<keyword evidence="2" id="KW-0012">Acyltransferase</keyword>
<accession>A0ABT3PNQ7</accession>
<dbReference type="Pfam" id="PF13562">
    <property type="entry name" value="NTP_transf_4"/>
    <property type="match status" value="1"/>
</dbReference>
<dbReference type="Proteomes" id="UP001207918">
    <property type="component" value="Unassembled WGS sequence"/>
</dbReference>
<sequence>MQLCFFEGHQHTNFHPLTLSRPLDDLRIGIFTLAEKWKQALQIQSFARTVRPNLRGVFNPGTIDPQQACLWINPRYLPSDELIQEVKNLNEGTCLQSDSVTIAAKVDGSTSQQWLQQGEPNFNTLLVVQSQPFHCLKHLWDLFQLNGEEIERDFQKIPATDQTEATISQNATFENHDQVTVEAGAQIESKCVLDAREGPIYIGKDATVMAGSILRGPIAVCEGAIVKTGAKIYSDTTIGPVCKVGGEVANTVFHSYSNKAHHGYIGNSVVGQWCNFGAGTTVSNLKTNYSTVRVPNWESGEEKDSNQQFVGIMMGDHSKTAINSVINSGTVTGVSANILSRDFPPKLIHSFSWVGSNVIQPYKLDKALETMKIMMSRRDVKLSEAYKSMMSQIFEDRPSG</sequence>
<proteinExistence type="predicted"/>
<reference evidence="3 4" key="1">
    <citation type="submission" date="2021-03" db="EMBL/GenBank/DDBJ databases">
        <title>Aliifodinibius sp. nov., a new bacterium isolated from saline soil.</title>
        <authorList>
            <person name="Galisteo C."/>
            <person name="De La Haba R."/>
            <person name="Sanchez-Porro C."/>
            <person name="Ventosa A."/>
        </authorList>
    </citation>
    <scope>NUCLEOTIDE SEQUENCE [LARGE SCALE GENOMIC DNA]</scope>
    <source>
        <strain evidence="3 4">1BSP15-2V2</strain>
    </source>
</reference>
<protein>
    <recommendedName>
        <fullName evidence="5">UDP-N-acetylglucosamine diphosphorylase/glucosamine-1-phosphate N-acetyltransferase</fullName>
    </recommendedName>
</protein>
<gene>
    <name evidence="3" type="ORF">J6I44_11515</name>
</gene>
<dbReference type="EMBL" id="JAGGJA010000007">
    <property type="protein sequence ID" value="MCW9707484.1"/>
    <property type="molecule type" value="Genomic_DNA"/>
</dbReference>
<dbReference type="Gene3D" id="2.160.10.10">
    <property type="entry name" value="Hexapeptide repeat proteins"/>
    <property type="match status" value="1"/>
</dbReference>
<dbReference type="PANTHER" id="PTHR43584:SF9">
    <property type="entry name" value="TRANSFERASE HEXAPEPTIDE REPEAT CONTAINING PROTEIN"/>
    <property type="match status" value="1"/>
</dbReference>
<dbReference type="InterPro" id="IPR023917">
    <property type="entry name" value="Bifunctiontional_GlmU_bac-type"/>
</dbReference>
<evidence type="ECO:0000256" key="2">
    <source>
        <dbReference type="ARBA" id="ARBA00023315"/>
    </source>
</evidence>
<dbReference type="InterPro" id="IPR011004">
    <property type="entry name" value="Trimer_LpxA-like_sf"/>
</dbReference>
<dbReference type="PANTHER" id="PTHR43584">
    <property type="entry name" value="NUCLEOTIDYL TRANSFERASE"/>
    <property type="match status" value="1"/>
</dbReference>
<dbReference type="NCBIfam" id="TIGR03991">
    <property type="entry name" value="alt_bact_glmU"/>
    <property type="match status" value="1"/>
</dbReference>
<keyword evidence="1" id="KW-0808">Transferase</keyword>
<dbReference type="InterPro" id="IPR050065">
    <property type="entry name" value="GlmU-like"/>
</dbReference>